<organism evidence="9 10">
    <name type="scientific">Shewanella holmiensis</name>
    <dbReference type="NCBI Taxonomy" id="2952222"/>
    <lineage>
        <taxon>Bacteria</taxon>
        <taxon>Pseudomonadati</taxon>
        <taxon>Pseudomonadota</taxon>
        <taxon>Gammaproteobacteria</taxon>
        <taxon>Alteromonadales</taxon>
        <taxon>Shewanellaceae</taxon>
        <taxon>Shewanella</taxon>
    </lineage>
</organism>
<protein>
    <submittedName>
        <fullName evidence="9">OmpP1/FadL family transporter</fullName>
    </submittedName>
</protein>
<dbReference type="Gene3D" id="2.40.160.60">
    <property type="entry name" value="Outer membrane protein transport protein (OMPP1/FadL/TodX)"/>
    <property type="match status" value="1"/>
</dbReference>
<accession>A0A9X2WPX4</accession>
<evidence type="ECO:0000256" key="1">
    <source>
        <dbReference type="ARBA" id="ARBA00004571"/>
    </source>
</evidence>
<evidence type="ECO:0000256" key="4">
    <source>
        <dbReference type="ARBA" id="ARBA00022692"/>
    </source>
</evidence>
<gene>
    <name evidence="9" type="ORF">NE535_15525</name>
</gene>
<evidence type="ECO:0000256" key="3">
    <source>
        <dbReference type="ARBA" id="ARBA00022452"/>
    </source>
</evidence>
<dbReference type="EMBL" id="JAMTCD010000024">
    <property type="protein sequence ID" value="MCT7943180.1"/>
    <property type="molecule type" value="Genomic_DNA"/>
</dbReference>
<name>A0A9X2WPX4_9GAMM</name>
<dbReference type="Proteomes" id="UP001155546">
    <property type="component" value="Unassembled WGS sequence"/>
</dbReference>
<feature type="signal peptide" evidence="8">
    <location>
        <begin position="1"/>
        <end position="22"/>
    </location>
</feature>
<keyword evidence="3" id="KW-1134">Transmembrane beta strand</keyword>
<keyword evidence="7" id="KW-0998">Cell outer membrane</keyword>
<keyword evidence="4" id="KW-0812">Transmembrane</keyword>
<comment type="similarity">
    <text evidence="2">Belongs to the OmpP1/FadL family.</text>
</comment>
<dbReference type="Pfam" id="PF03349">
    <property type="entry name" value="Toluene_X"/>
    <property type="match status" value="1"/>
</dbReference>
<proteinExistence type="inferred from homology"/>
<dbReference type="AlphaFoldDB" id="A0A9X2WPX4"/>
<evidence type="ECO:0000313" key="9">
    <source>
        <dbReference type="EMBL" id="MCT7943180.1"/>
    </source>
</evidence>
<keyword evidence="6" id="KW-0472">Membrane</keyword>
<feature type="chain" id="PRO_5040915004" evidence="8">
    <location>
        <begin position="23"/>
        <end position="420"/>
    </location>
</feature>
<comment type="subcellular location">
    <subcellularLocation>
        <location evidence="1">Cell outer membrane</location>
        <topology evidence="1">Multi-pass membrane protein</topology>
    </subcellularLocation>
</comment>
<dbReference type="InterPro" id="IPR005017">
    <property type="entry name" value="OMPP1/FadL/TodX"/>
</dbReference>
<dbReference type="PANTHER" id="PTHR35093:SF1">
    <property type="entry name" value="OUTER MEMBRANE LONG-CHAIN FATTY ACID RECEPTOR FADL FAMILY"/>
    <property type="match status" value="1"/>
</dbReference>
<dbReference type="GO" id="GO:0015483">
    <property type="term" value="F:long-chain fatty acid transporting porin activity"/>
    <property type="evidence" value="ECO:0007669"/>
    <property type="project" value="TreeGrafter"/>
</dbReference>
<keyword evidence="10" id="KW-1185">Reference proteome</keyword>
<dbReference type="RefSeq" id="WP_261299519.1">
    <property type="nucleotide sequence ID" value="NZ_JAMTCD010000024.1"/>
</dbReference>
<dbReference type="PANTHER" id="PTHR35093">
    <property type="entry name" value="OUTER MEMBRANE PROTEIN NMB0088-RELATED"/>
    <property type="match status" value="1"/>
</dbReference>
<evidence type="ECO:0000256" key="7">
    <source>
        <dbReference type="ARBA" id="ARBA00023237"/>
    </source>
</evidence>
<dbReference type="GO" id="GO:0009279">
    <property type="term" value="C:cell outer membrane"/>
    <property type="evidence" value="ECO:0007669"/>
    <property type="project" value="UniProtKB-SubCell"/>
</dbReference>
<dbReference type="SUPFAM" id="SSF56935">
    <property type="entry name" value="Porins"/>
    <property type="match status" value="1"/>
</dbReference>
<evidence type="ECO:0000256" key="5">
    <source>
        <dbReference type="ARBA" id="ARBA00022729"/>
    </source>
</evidence>
<evidence type="ECO:0000256" key="6">
    <source>
        <dbReference type="ARBA" id="ARBA00023136"/>
    </source>
</evidence>
<evidence type="ECO:0000256" key="8">
    <source>
        <dbReference type="SAM" id="SignalP"/>
    </source>
</evidence>
<comment type="caution">
    <text evidence="9">The sequence shown here is derived from an EMBL/GenBank/DDBJ whole genome shotgun (WGS) entry which is preliminary data.</text>
</comment>
<sequence>MTKFNKTLLAIAVTLASTQASAAGFQLNSQSATGLGRAMAGDAIIADNASVLSRNPAAMALFDKAELSVAGAYADVNVEVSDVMVGDNNLGGLDNAASGKAIPSFYYINPISDKWAFGIAAFSNYGTGTDLSPLNTGNDFNTPIDLLGNTEVTTINFNASMSYRINDSLSLGLGIDAIKGMGTLTRSGDFTIPIVGEVPLNLVDIDADGWGFGAIVGLAYEINENNRIGLSYRKSPNMKASGDISFNQNPLTPAENFGEIDIPMADIAQFAGFHQITEKFALHYTAQWTNWSNFDNIELTDGDNGSDSYILKHYNWEDSWFLSLGATYDINDKWTVRAGIGRDQGVVGEVSSLSIPDSDRTWYSAGFTYNINQKSSIDVGYTLVAGEKVHVIEDSLLTPQIGAYTESGANYFSLQYNYRF</sequence>
<evidence type="ECO:0000313" key="10">
    <source>
        <dbReference type="Proteomes" id="UP001155546"/>
    </source>
</evidence>
<keyword evidence="5 8" id="KW-0732">Signal</keyword>
<reference evidence="9" key="1">
    <citation type="journal article" date="2023" name="Int. J. Syst. Evol. Microbiol.">
        <title>&lt;i&gt;Shewanella septentrionalis&lt;/i&gt; sp. nov. and &lt;i&gt;Shewanella holmiensis&lt;/i&gt; sp. nov., isolated from Baltic Sea water and sediments.</title>
        <authorList>
            <person name="Martin-Rodriguez A.J."/>
            <person name="Thorell K."/>
            <person name="Joffre E."/>
            <person name="Jensie-Markopoulos S."/>
            <person name="Moore E.R.B."/>
            <person name="Sjoling A."/>
        </authorList>
    </citation>
    <scope>NUCLEOTIDE SEQUENCE</scope>
    <source>
        <strain evidence="9">SP1S2-7</strain>
    </source>
</reference>
<evidence type="ECO:0000256" key="2">
    <source>
        <dbReference type="ARBA" id="ARBA00008163"/>
    </source>
</evidence>